<proteinExistence type="predicted"/>
<dbReference type="Proteomes" id="UP001500945">
    <property type="component" value="Unassembled WGS sequence"/>
</dbReference>
<accession>A0ABP8JZJ5</accession>
<keyword evidence="2" id="KW-1185">Reference proteome</keyword>
<dbReference type="NCBIfam" id="TIGR03089">
    <property type="entry name" value="TIGR03089 family protein"/>
    <property type="match status" value="1"/>
</dbReference>
<organism evidence="1 2">
    <name type="scientific">Fodinibacter luteus</name>
    <dbReference type="NCBI Taxonomy" id="552064"/>
    <lineage>
        <taxon>Bacteria</taxon>
        <taxon>Bacillati</taxon>
        <taxon>Actinomycetota</taxon>
        <taxon>Actinomycetes</taxon>
        <taxon>Micrococcales</taxon>
        <taxon>Intrasporangiaceae</taxon>
        <taxon>Fodinibacter (ex Wang et al. 2009)</taxon>
    </lineage>
</organism>
<reference evidence="2" key="1">
    <citation type="journal article" date="2019" name="Int. J. Syst. Evol. Microbiol.">
        <title>The Global Catalogue of Microorganisms (GCM) 10K type strain sequencing project: providing services to taxonomists for standard genome sequencing and annotation.</title>
        <authorList>
            <consortium name="The Broad Institute Genomics Platform"/>
            <consortium name="The Broad Institute Genome Sequencing Center for Infectious Disease"/>
            <person name="Wu L."/>
            <person name="Ma J."/>
        </authorList>
    </citation>
    <scope>NUCLEOTIDE SEQUENCE [LARGE SCALE GENOMIC DNA]</scope>
    <source>
        <strain evidence="2">JCM 17809</strain>
    </source>
</reference>
<sequence>MSTPTTPADLLRHLVAADPGRPRITVYDDTDSPTRGERVELSARVLANWVAKAANLLQDDLDVGPGSTVRIDLPPHWRTLYWALAAWSVGACVEVPAGRTGAGVDGRGAVGVAPAGGVLAAGGGSDAVPSPRASSGADVVVTDAVDAAAVADEAVLVTLAALARAAAVPVPAGVVDEARELATHGDVFEAWAEPGPADAALRVVGGGAGKDEASFAGLVPGGPASVGSERVHTSTPDTVAFLRLALQVWAGSGSLVLTRGEPAAEVLASRLEAEGVTRAV</sequence>
<evidence type="ECO:0000313" key="2">
    <source>
        <dbReference type="Proteomes" id="UP001500945"/>
    </source>
</evidence>
<dbReference type="RefSeq" id="WP_345201681.1">
    <property type="nucleotide sequence ID" value="NZ_BAABGM010000002.1"/>
</dbReference>
<protein>
    <submittedName>
        <fullName evidence="1">TIGR03089 family protein</fullName>
    </submittedName>
</protein>
<gene>
    <name evidence="1" type="ORF">GCM10023168_03790</name>
</gene>
<name>A0ABP8JZJ5_9MICO</name>
<dbReference type="InterPro" id="IPR017523">
    <property type="entry name" value="Rv3268"/>
</dbReference>
<dbReference type="Gene3D" id="3.40.50.12780">
    <property type="entry name" value="N-terminal domain of ligase-like"/>
    <property type="match status" value="1"/>
</dbReference>
<dbReference type="SUPFAM" id="SSF56801">
    <property type="entry name" value="Acetyl-CoA synthetase-like"/>
    <property type="match status" value="1"/>
</dbReference>
<evidence type="ECO:0000313" key="1">
    <source>
        <dbReference type="EMBL" id="GAA4398102.1"/>
    </source>
</evidence>
<dbReference type="InterPro" id="IPR042099">
    <property type="entry name" value="ANL_N_sf"/>
</dbReference>
<dbReference type="EMBL" id="BAABGM010000002">
    <property type="protein sequence ID" value="GAA4398102.1"/>
    <property type="molecule type" value="Genomic_DNA"/>
</dbReference>
<comment type="caution">
    <text evidence="1">The sequence shown here is derived from an EMBL/GenBank/DDBJ whole genome shotgun (WGS) entry which is preliminary data.</text>
</comment>